<sequence>MLWGEKELHCFANICDAQFKYSYEYLGNTPRLVITPLTDRCYITLTQSLHLIMGGGPAGPAGTGKTETTKDLGRALGIMVYVFNCSEQMDYQSCGNIYKGLAQTGAWGCFDEFNRISVEVLSVVAVQVKSVQDAIRDKKEKFNFMGEIIVLVPTVGIFITMNPGYAGRTELPENLKALFRPCAMVVPDFELICEIMLVAEGFQDAKILARKFITLYTLCKELLSKQDHYDWGLRAIKSVLVVAGSLKRGDPGRPEEEVLMRTLRDFNIPKIVTDDMPVFMGLIGDLFPALEVPRKRDLEFERTVKQAAMDLLLQPEDNFILKVVQLEELLEVRHSVFIVGNAGTGKTQVWKSLFKTYQNLKKKPMFNDLNPKAVTNDELFGIINPATREWKDGLFSVIMRDQANIVGENPKWIVLDGDIDPMWIESLNTVMDDNKILTLASNERIALTPSMRLMFEISNLRTATPATVSRAGILYINQQDLGWNPYVTSWVETRKIPAEKSNLVILFDKYIPPCLENIRNRFKKITPIADMAHIQMLCHLLSCLLVPENTPPDCTKDWHDIFFVFACVWAFGSAMFQDTNVDYRIEFSKWWVNEFKNVKFPPGGTVFDYYIDPETKQFTPWTEKITKFELDSDIPLQAVLVPTAETIRVRYFLDLLMKNKHPVMLVGSAGCGKTVLVNEKLQSLSENYAIQSIPFNFYTTSEMLQKILEKPLEKKAGRNYGPPGNKTLIYFIDDMNMPEVDPYGTVQPHTIIRQHLDYNHWYDRTKLTLKEIHNTQYVSCMNPTSGSFTINPRLQRHFCVFAISFPNIEALNNIYHSILSQHLANPELRIGGQIAKISRNVVAATIALHNKVSQVFLPTAIKFHYIFNLRDLSNVFQGFLFSTNECLVIPSDLIRLWLHETHRVYGDKLTEDKDIDAFLKMQVDLCKKNFEEIDEGTVFERPNIYCHFAGGIGEPKYMPVSSWEQLNKLLTEALSSYNDLIAAMNLVLFEDAMMHICRISRILESPRGSALLVGVGGSGKQSLSRLAAFISSLEVSQIQLKKGYGVSDLKHELSGLYIKTGLKNVGIMFLMTDAQVANEQFLVLVNDLLASGEVGDLFPDDEIENIIGGVKGAGLPDTREICWKFFIDRVRKQLKVVLCFSPVGSTLRVRSRKFPALINCTSINWFHEWPQEALVSVSMKFLEELFALPISLRDSVSRFMAYVHTSVNTISKAYLSNERRYNYTTPKSYLEQISLYAKLVNQKTEELRAKIVRLENGLEKLRSTASQVDELKAKLALQEIELTQKNEAADKLIEMVGVETAKVQTEKALADEEEERVAVIAEEVSKKQKDCEEDLIKAEPALVAAQEALNTLNKANLTELKSFGSPPGAVTNVTAAVMVLLAPGGKIPKDRSWKSAKMMMAKVDVFLELLINYDKENIHPDVIKAIQPYLKDSEFEPEFIRSKSAAAAGLCAWVINIIKFYEVFCDVEPKRKALAAANAELAAATEKLKAIKSKVASLEEQLATLTADFEKATAEKLKCQQEADATNRTIQLANRLVNGLASENVRWAEAVSIFMQQSTTLPGDVLLVCAFISYVGCFTKTYRMDLLHKNWLVFLKTLEPPIPITEGLDPLTMLTDDTTIAMWHNEGLPSDRMSTENATILSNSDRWPLMIDPQLQGVKWIKQKYGDILQVIRLGQKGYLDTIEKAIIKGDIVLLENIGETVDPVLDPLLGRNLIKKGRAIKIGDKEVEYSPKFKLLLHTKLANPHYKPEMQAQTTLVNFTVTRDGLEDQLLAEVVKAERPDLEELKAELTKQQNQFKIQLKELEDDLLSRLSSAGGNILGDTALIENLEITKKTAADIEKKVAEAKITSHQIDQAREFYRPAAARASLLYFILNDLNTINPIYQFSLKAFSVVFQKAISKAEPADEVSQRIKNLIDCISYSVFQYTSRGLFECDKLIFASQMTFQVLLMSEEVLPAELDFFLRFPIKPHVTSPVDFLSNQSWGGICSLASKDEFRNLDRDIETSPKRWKKIVEMECPEREKFPQEWKNKTALQRLCMLRALRPDRMTYAVATYIEEKMGSKYVENRTVEFSKSFEETSPTTPIFFILSPGVNPLKDVEALGRAMGFTADNGNFHNVSLGQGQEIVAEQAMDESLKSGHWVVLQNIHLVKKWLPSLEKKMESFAGGCHHDFRLFMSAEPAATPAAHIIPQGILESSIKITNEPPTGMQANLHKALDNFNQETLEMCGKEAEFKAILFSLCYFHAVVAERRKFGPQGWNKIYPFNIGRWRATLSSRVSCAP</sequence>
<evidence type="ECO:0000313" key="24">
    <source>
        <dbReference type="Proteomes" id="UP000838756"/>
    </source>
</evidence>
<comment type="similarity">
    <text evidence="2">Belongs to the dynein heavy chain family.</text>
</comment>
<feature type="domain" description="Dynein heavy chain ATP-binding dynein motor region" evidence="19">
    <location>
        <begin position="1622"/>
        <end position="1839"/>
    </location>
</feature>
<dbReference type="InterPro" id="IPR041658">
    <property type="entry name" value="AAA_lid_11"/>
</dbReference>
<dbReference type="Gene3D" id="3.40.50.300">
    <property type="entry name" value="P-loop containing nucleotide triphosphate hydrolases"/>
    <property type="match status" value="5"/>
</dbReference>
<dbReference type="FunFam" id="1.10.8.710:FF:000002">
    <property type="entry name" value="dynein heavy chain 17, axonemal"/>
    <property type="match status" value="1"/>
</dbReference>
<dbReference type="Gene3D" id="1.10.8.1220">
    <property type="match status" value="1"/>
</dbReference>
<dbReference type="InterPro" id="IPR027417">
    <property type="entry name" value="P-loop_NTPase"/>
</dbReference>
<keyword evidence="9 14" id="KW-0175">Coiled coil</keyword>
<dbReference type="GO" id="GO:0005874">
    <property type="term" value="C:microtubule"/>
    <property type="evidence" value="ECO:0007669"/>
    <property type="project" value="UniProtKB-KW"/>
</dbReference>
<dbReference type="Gene3D" id="1.20.920.30">
    <property type="match status" value="1"/>
</dbReference>
<evidence type="ECO:0000256" key="6">
    <source>
        <dbReference type="ARBA" id="ARBA00022741"/>
    </source>
</evidence>
<gene>
    <name evidence="23" type="primary">jg13158</name>
    <name evidence="23" type="ORF">PAEG_LOCUS17567</name>
</gene>
<dbReference type="PANTHER" id="PTHR45703:SF8">
    <property type="entry name" value="DYNEINS HEAVY CHAIN"/>
    <property type="match status" value="1"/>
</dbReference>
<dbReference type="Pfam" id="PF18198">
    <property type="entry name" value="AAA_lid_11"/>
    <property type="match status" value="1"/>
</dbReference>
<keyword evidence="8" id="KW-0243">Dynein</keyword>
<dbReference type="InterPro" id="IPR035706">
    <property type="entry name" value="AAA_9"/>
</dbReference>
<evidence type="ECO:0000256" key="10">
    <source>
        <dbReference type="ARBA" id="ARBA00023069"/>
    </source>
</evidence>
<evidence type="ECO:0000256" key="13">
    <source>
        <dbReference type="ARBA" id="ARBA00023273"/>
    </source>
</evidence>
<comment type="subcellular location">
    <subcellularLocation>
        <location evidence="1">Cytoplasm</location>
        <location evidence="1">Cytoskeleton</location>
        <location evidence="1">Cilium axoneme</location>
    </subcellularLocation>
</comment>
<keyword evidence="4" id="KW-0493">Microtubule</keyword>
<dbReference type="PANTHER" id="PTHR45703">
    <property type="entry name" value="DYNEIN HEAVY CHAIN"/>
    <property type="match status" value="1"/>
</dbReference>
<evidence type="ECO:0000256" key="14">
    <source>
        <dbReference type="SAM" id="Coils"/>
    </source>
</evidence>
<dbReference type="FunFam" id="3.40.50.300:FF:000049">
    <property type="entry name" value="Dynein, axonemal, heavy chain 5"/>
    <property type="match status" value="1"/>
</dbReference>
<keyword evidence="3" id="KW-0963">Cytoplasm</keyword>
<dbReference type="FunFam" id="3.40.50.300:FF:000219">
    <property type="entry name" value="Dynein axonemal heavy chain 17"/>
    <property type="match status" value="1"/>
</dbReference>
<dbReference type="Gene3D" id="1.20.920.20">
    <property type="match status" value="1"/>
</dbReference>
<evidence type="ECO:0000256" key="12">
    <source>
        <dbReference type="ARBA" id="ARBA00023212"/>
    </source>
</evidence>
<evidence type="ECO:0000313" key="23">
    <source>
        <dbReference type="EMBL" id="CAH2241104.1"/>
    </source>
</evidence>
<dbReference type="FunFam" id="1.10.472.130:FF:000001">
    <property type="entry name" value="Dynein, axonemal, heavy chain 9"/>
    <property type="match status" value="1"/>
</dbReference>
<dbReference type="Gene3D" id="6.10.140.1060">
    <property type="match status" value="1"/>
</dbReference>
<feature type="domain" description="Dynein heavy chain AAA 5 extension" evidence="20">
    <location>
        <begin position="506"/>
        <end position="623"/>
    </location>
</feature>
<protein>
    <submittedName>
        <fullName evidence="23">Jg13158 protein</fullName>
    </submittedName>
</protein>
<dbReference type="InterPro" id="IPR026983">
    <property type="entry name" value="DHC"/>
</dbReference>
<feature type="domain" description="Dynein heavy chain AAA lid" evidence="22">
    <location>
        <begin position="2232"/>
        <end position="2271"/>
    </location>
</feature>
<dbReference type="Gene3D" id="1.20.58.1120">
    <property type="match status" value="1"/>
</dbReference>
<dbReference type="Pfam" id="PF12775">
    <property type="entry name" value="AAA_7"/>
    <property type="match status" value="1"/>
</dbReference>
<evidence type="ECO:0000259" key="15">
    <source>
        <dbReference type="Pfam" id="PF03028"/>
    </source>
</evidence>
<feature type="coiled-coil region" evidence="14">
    <location>
        <begin position="1244"/>
        <end position="1330"/>
    </location>
</feature>
<name>A0A8S4RUP7_9NEOP</name>
<evidence type="ECO:0000259" key="22">
    <source>
        <dbReference type="Pfam" id="PF18198"/>
    </source>
</evidence>
<evidence type="ECO:0000256" key="9">
    <source>
        <dbReference type="ARBA" id="ARBA00023054"/>
    </source>
</evidence>
<dbReference type="GO" id="GO:0031514">
    <property type="term" value="C:motile cilium"/>
    <property type="evidence" value="ECO:0007669"/>
    <property type="project" value="UniProtKB-ARBA"/>
</dbReference>
<keyword evidence="13" id="KW-0966">Cell projection</keyword>
<keyword evidence="10" id="KW-0969">Cilium</keyword>
<dbReference type="FunFam" id="1.20.920.30:FF:000003">
    <property type="entry name" value="Dynein axonemal heavy chain 17"/>
    <property type="match status" value="1"/>
</dbReference>
<dbReference type="EMBL" id="CAKXAJ010025571">
    <property type="protein sequence ID" value="CAH2241104.1"/>
    <property type="molecule type" value="Genomic_DNA"/>
</dbReference>
<dbReference type="Pfam" id="PF12774">
    <property type="entry name" value="AAA_6"/>
    <property type="match status" value="1"/>
</dbReference>
<evidence type="ECO:0000259" key="19">
    <source>
        <dbReference type="Pfam" id="PF12781"/>
    </source>
</evidence>
<dbReference type="InterPro" id="IPR041466">
    <property type="entry name" value="Dynein_AAA5_ext"/>
</dbReference>
<keyword evidence="5" id="KW-0677">Repeat</keyword>
<dbReference type="Pfam" id="PF03028">
    <property type="entry name" value="Dynein_heavy"/>
    <property type="match status" value="1"/>
</dbReference>
<evidence type="ECO:0000259" key="21">
    <source>
        <dbReference type="Pfam" id="PF17857"/>
    </source>
</evidence>
<evidence type="ECO:0000256" key="8">
    <source>
        <dbReference type="ARBA" id="ARBA00023017"/>
    </source>
</evidence>
<evidence type="ECO:0000259" key="20">
    <source>
        <dbReference type="Pfam" id="PF17852"/>
    </source>
</evidence>
<dbReference type="GO" id="GO:0051959">
    <property type="term" value="F:dynein light intermediate chain binding"/>
    <property type="evidence" value="ECO:0007669"/>
    <property type="project" value="InterPro"/>
</dbReference>
<dbReference type="InterPro" id="IPR041589">
    <property type="entry name" value="DNAH3_AAA_lid_1"/>
</dbReference>
<dbReference type="InterPro" id="IPR042219">
    <property type="entry name" value="AAA_lid_11_sf"/>
</dbReference>
<keyword evidence="12" id="KW-0206">Cytoskeleton</keyword>
<evidence type="ECO:0000259" key="18">
    <source>
        <dbReference type="Pfam" id="PF12780"/>
    </source>
</evidence>
<keyword evidence="24" id="KW-1185">Reference proteome</keyword>
<dbReference type="FunFam" id="1.10.8.1220:FF:000001">
    <property type="entry name" value="Dynein axonemal heavy chain 5"/>
    <property type="match status" value="1"/>
</dbReference>
<evidence type="ECO:0000256" key="3">
    <source>
        <dbReference type="ARBA" id="ARBA00022490"/>
    </source>
</evidence>
<dbReference type="FunFam" id="1.20.920.20:FF:000003">
    <property type="entry name" value="Dynein axonemal heavy chain 17"/>
    <property type="match status" value="1"/>
</dbReference>
<dbReference type="Gene3D" id="1.10.472.130">
    <property type="match status" value="1"/>
</dbReference>
<accession>A0A8S4RUP7</accession>
<evidence type="ECO:0000256" key="2">
    <source>
        <dbReference type="ARBA" id="ARBA00008887"/>
    </source>
</evidence>
<dbReference type="InterPro" id="IPR024743">
    <property type="entry name" value="Dynein_HC_stalk"/>
</dbReference>
<organism evidence="23 24">
    <name type="scientific">Pararge aegeria aegeria</name>
    <dbReference type="NCBI Taxonomy" id="348720"/>
    <lineage>
        <taxon>Eukaryota</taxon>
        <taxon>Metazoa</taxon>
        <taxon>Ecdysozoa</taxon>
        <taxon>Arthropoda</taxon>
        <taxon>Hexapoda</taxon>
        <taxon>Insecta</taxon>
        <taxon>Pterygota</taxon>
        <taxon>Neoptera</taxon>
        <taxon>Endopterygota</taxon>
        <taxon>Lepidoptera</taxon>
        <taxon>Glossata</taxon>
        <taxon>Ditrysia</taxon>
        <taxon>Papilionoidea</taxon>
        <taxon>Nymphalidae</taxon>
        <taxon>Satyrinae</taxon>
        <taxon>Satyrini</taxon>
        <taxon>Parargina</taxon>
        <taxon>Pararge</taxon>
    </lineage>
</organism>
<feature type="domain" description="Dynein heavy chain region D6 P-loop" evidence="15">
    <location>
        <begin position="2080"/>
        <end position="2200"/>
    </location>
</feature>
<dbReference type="GO" id="GO:0030286">
    <property type="term" value="C:dynein complex"/>
    <property type="evidence" value="ECO:0007669"/>
    <property type="project" value="UniProtKB-KW"/>
</dbReference>
<dbReference type="Pfam" id="PF12780">
    <property type="entry name" value="AAA_8"/>
    <property type="match status" value="1"/>
</dbReference>
<evidence type="ECO:0000256" key="11">
    <source>
        <dbReference type="ARBA" id="ARBA00023175"/>
    </source>
</evidence>
<dbReference type="Gene3D" id="1.10.8.710">
    <property type="match status" value="1"/>
</dbReference>
<feature type="coiled-coil region" evidence="14">
    <location>
        <begin position="1474"/>
        <end position="1515"/>
    </location>
</feature>
<feature type="coiled-coil region" evidence="14">
    <location>
        <begin position="1773"/>
        <end position="1849"/>
    </location>
</feature>
<dbReference type="OrthoDB" id="447173at2759"/>
<dbReference type="GO" id="GO:0045505">
    <property type="term" value="F:dynein intermediate chain binding"/>
    <property type="evidence" value="ECO:0007669"/>
    <property type="project" value="InterPro"/>
</dbReference>
<dbReference type="FunFam" id="3.40.50.300:FF:000411">
    <property type="entry name" value="dynein heavy chain 17, axonemal"/>
    <property type="match status" value="1"/>
</dbReference>
<evidence type="ECO:0000256" key="4">
    <source>
        <dbReference type="ARBA" id="ARBA00022701"/>
    </source>
</evidence>
<dbReference type="InterPro" id="IPR004273">
    <property type="entry name" value="Dynein_heavy_D6_P-loop"/>
</dbReference>
<feature type="domain" description="Dynein heavy chain coiled coil stalk" evidence="17">
    <location>
        <begin position="1253"/>
        <end position="1594"/>
    </location>
</feature>
<dbReference type="Proteomes" id="UP000838756">
    <property type="component" value="Unassembled WGS sequence"/>
</dbReference>
<dbReference type="GO" id="GO:0007018">
    <property type="term" value="P:microtubule-based movement"/>
    <property type="evidence" value="ECO:0007669"/>
    <property type="project" value="InterPro"/>
</dbReference>
<dbReference type="GO" id="GO:0008569">
    <property type="term" value="F:minus-end-directed microtubule motor activity"/>
    <property type="evidence" value="ECO:0007669"/>
    <property type="project" value="InterPro"/>
</dbReference>
<keyword evidence="6" id="KW-0547">Nucleotide-binding</keyword>
<dbReference type="Pfam" id="PF17852">
    <property type="entry name" value="Dynein_AAA_lid"/>
    <property type="match status" value="1"/>
</dbReference>
<evidence type="ECO:0000256" key="7">
    <source>
        <dbReference type="ARBA" id="ARBA00022840"/>
    </source>
</evidence>
<dbReference type="Pfam" id="PF12777">
    <property type="entry name" value="MT"/>
    <property type="match status" value="1"/>
</dbReference>
<dbReference type="Pfam" id="PF17857">
    <property type="entry name" value="AAA_lid_1"/>
    <property type="match status" value="1"/>
</dbReference>
<evidence type="ECO:0000256" key="5">
    <source>
        <dbReference type="ARBA" id="ARBA00022737"/>
    </source>
</evidence>
<dbReference type="InterPro" id="IPR035699">
    <property type="entry name" value="AAA_6"/>
</dbReference>
<evidence type="ECO:0000259" key="16">
    <source>
        <dbReference type="Pfam" id="PF12774"/>
    </source>
</evidence>
<dbReference type="SUPFAM" id="SSF52540">
    <property type="entry name" value="P-loop containing nucleoside triphosphate hydrolases"/>
    <property type="match status" value="4"/>
</dbReference>
<dbReference type="InterPro" id="IPR024317">
    <property type="entry name" value="Dynein_heavy_chain_D4_dom"/>
</dbReference>
<dbReference type="GO" id="GO:0005524">
    <property type="term" value="F:ATP binding"/>
    <property type="evidence" value="ECO:0007669"/>
    <property type="project" value="UniProtKB-KW"/>
</dbReference>
<reference evidence="23" key="1">
    <citation type="submission" date="2022-03" db="EMBL/GenBank/DDBJ databases">
        <authorList>
            <person name="Lindestad O."/>
        </authorList>
    </citation>
    <scope>NUCLEOTIDE SEQUENCE</scope>
</reference>
<dbReference type="InterPro" id="IPR043157">
    <property type="entry name" value="Dynein_AAA1S"/>
</dbReference>
<dbReference type="Pfam" id="PF12781">
    <property type="entry name" value="AAA_9"/>
    <property type="match status" value="1"/>
</dbReference>
<keyword evidence="7" id="KW-0067">ATP-binding</keyword>
<keyword evidence="11" id="KW-0505">Motor protein</keyword>
<feature type="domain" description="Dynein heavy chain hydrolytic ATP-binding dynein motor region" evidence="16">
    <location>
        <begin position="21"/>
        <end position="347"/>
    </location>
</feature>
<dbReference type="Gene3D" id="1.10.8.720">
    <property type="entry name" value="Region D6 of dynein motor"/>
    <property type="match status" value="1"/>
</dbReference>
<comment type="caution">
    <text evidence="23">The sequence shown here is derived from an EMBL/GenBank/DDBJ whole genome shotgun (WGS) entry which is preliminary data.</text>
</comment>
<dbReference type="FunFam" id="3.40.50.300:FF:000667">
    <property type="entry name" value="Dynein axonemal heavy chain 11"/>
    <property type="match status" value="1"/>
</dbReference>
<evidence type="ECO:0000259" key="17">
    <source>
        <dbReference type="Pfam" id="PF12777"/>
    </source>
</evidence>
<dbReference type="FunFam" id="3.40.50.300:FF:001810">
    <property type="entry name" value="Cytoplasmic dynein 2 heavy chain 1"/>
    <property type="match status" value="1"/>
</dbReference>
<feature type="domain" description="Dynein heavy chain AAA module D4" evidence="18">
    <location>
        <begin position="984"/>
        <end position="1239"/>
    </location>
</feature>
<feature type="domain" description="Dynein heavy chain 3 AAA+ lid" evidence="21">
    <location>
        <begin position="842"/>
        <end position="936"/>
    </location>
</feature>
<proteinExistence type="inferred from homology"/>
<dbReference type="GO" id="GO:0005930">
    <property type="term" value="C:axoneme"/>
    <property type="evidence" value="ECO:0007669"/>
    <property type="project" value="UniProtKB-SubCell"/>
</dbReference>
<evidence type="ECO:0000256" key="1">
    <source>
        <dbReference type="ARBA" id="ARBA00004430"/>
    </source>
</evidence>